<feature type="compositionally biased region" description="Low complexity" evidence="1">
    <location>
        <begin position="12"/>
        <end position="23"/>
    </location>
</feature>
<keyword evidence="3" id="KW-1185">Reference proteome</keyword>
<dbReference type="Proteomes" id="UP001589575">
    <property type="component" value="Unassembled WGS sequence"/>
</dbReference>
<evidence type="ECO:0000256" key="1">
    <source>
        <dbReference type="SAM" id="MobiDB-lite"/>
    </source>
</evidence>
<accession>A0ABV5G4C6</accession>
<gene>
    <name evidence="2" type="ORF">ACFFX0_22260</name>
</gene>
<name>A0ABV5G4C6_9MICC</name>
<evidence type="ECO:0000313" key="2">
    <source>
        <dbReference type="EMBL" id="MFB9073777.1"/>
    </source>
</evidence>
<sequence>MPSCGGSPLLPTAASTSSGSFSSRWERLSDSTGLWPPWPSPGRGCCSPAPTSRTS</sequence>
<proteinExistence type="predicted"/>
<protein>
    <submittedName>
        <fullName evidence="2">Uncharacterized protein</fullName>
    </submittedName>
</protein>
<feature type="region of interest" description="Disordered" evidence="1">
    <location>
        <begin position="1"/>
        <end position="55"/>
    </location>
</feature>
<comment type="caution">
    <text evidence="2">The sequence shown here is derived from an EMBL/GenBank/DDBJ whole genome shotgun (WGS) entry which is preliminary data.</text>
</comment>
<evidence type="ECO:0000313" key="3">
    <source>
        <dbReference type="Proteomes" id="UP001589575"/>
    </source>
</evidence>
<organism evidence="2 3">
    <name type="scientific">Citricoccus parietis</name>
    <dbReference type="NCBI Taxonomy" id="592307"/>
    <lineage>
        <taxon>Bacteria</taxon>
        <taxon>Bacillati</taxon>
        <taxon>Actinomycetota</taxon>
        <taxon>Actinomycetes</taxon>
        <taxon>Micrococcales</taxon>
        <taxon>Micrococcaceae</taxon>
        <taxon>Citricoccus</taxon>
    </lineage>
</organism>
<dbReference type="EMBL" id="JBHMFI010000001">
    <property type="protein sequence ID" value="MFB9073777.1"/>
    <property type="molecule type" value="Genomic_DNA"/>
</dbReference>
<reference evidence="2 3" key="1">
    <citation type="submission" date="2024-09" db="EMBL/GenBank/DDBJ databases">
        <authorList>
            <person name="Sun Q."/>
            <person name="Mori K."/>
        </authorList>
    </citation>
    <scope>NUCLEOTIDE SEQUENCE [LARGE SCALE GENOMIC DNA]</scope>
    <source>
        <strain evidence="2 3">CCM 7609</strain>
    </source>
</reference>